<protein>
    <recommendedName>
        <fullName evidence="2">Virion structural protein</fullName>
    </recommendedName>
</protein>
<name>A0A5U8XK49_SALMU</name>
<dbReference type="EMBL" id="AAGUDP010000006">
    <property type="protein sequence ID" value="EBS0563279.1"/>
    <property type="molecule type" value="Genomic_DNA"/>
</dbReference>
<organism evidence="1">
    <name type="scientific">Salmonella muenchen</name>
    <dbReference type="NCBI Taxonomy" id="596"/>
    <lineage>
        <taxon>Bacteria</taxon>
        <taxon>Pseudomonadati</taxon>
        <taxon>Pseudomonadota</taxon>
        <taxon>Gammaproteobacteria</taxon>
        <taxon>Enterobacterales</taxon>
        <taxon>Enterobacteriaceae</taxon>
        <taxon>Salmonella</taxon>
    </lineage>
</organism>
<evidence type="ECO:0000313" key="1">
    <source>
        <dbReference type="EMBL" id="EBS0563279.1"/>
    </source>
</evidence>
<accession>A0A5U8XK49</accession>
<comment type="caution">
    <text evidence="1">The sequence shown here is derived from an EMBL/GenBank/DDBJ whole genome shotgun (WGS) entry which is preliminary data.</text>
</comment>
<proteinExistence type="predicted"/>
<dbReference type="AlphaFoldDB" id="A0A5U8XK49"/>
<evidence type="ECO:0008006" key="2">
    <source>
        <dbReference type="Google" id="ProtNLM"/>
    </source>
</evidence>
<dbReference type="Pfam" id="PF25613">
    <property type="entry name" value="DUF7941"/>
    <property type="match status" value="1"/>
</dbReference>
<dbReference type="InterPro" id="IPR057701">
    <property type="entry name" value="DUF7941"/>
</dbReference>
<sequence>MPSPYAKPSQQLFWDLVNRSNPQLKIPLSDDNCVIYGYPVSVTPTAATGMRNTRIRLYAKVGKGYKGEIYVYYNRLNITWFFTGITPTVTNYAANNYLQVLAAFNNTYGLSLTNTDRTYTGNSQPAWTLGMTIPDIMRYNGTYATGSSGADNTMLFTMCPESLCWIGGQQITITRIRGNPDFGTLIAKPEIVQMRKVPVMPEGTYDTALLTWGYDFTDNIPTISNFLGNPTSRTYQVNLAAMLAQVTGLPFAWGSGNAAGALDLQGFTYNNYQQAIGTKAHYNSDDFNRCLVMYRDYSAASPPLGAGWSTAGWQGMSPDQDDVNVTLFRHAVFIHYNA</sequence>
<gene>
    <name evidence="1" type="ORF">DTU56_09130</name>
</gene>
<reference evidence="1" key="1">
    <citation type="submission" date="2018-07" db="EMBL/GenBank/DDBJ databases">
        <authorList>
            <person name="Ashton P.M."/>
            <person name="Dallman T."/>
            <person name="Nair S."/>
            <person name="De Pinna E."/>
            <person name="Peters T."/>
            <person name="Grant K."/>
        </authorList>
    </citation>
    <scope>NUCLEOTIDE SEQUENCE</scope>
    <source>
        <strain evidence="1">142535</strain>
    </source>
</reference>